<dbReference type="STRING" id="351656.Xvie_03640"/>
<dbReference type="AlphaFoldDB" id="A0A1Y2SA15"/>
<dbReference type="Gene3D" id="2.40.30.170">
    <property type="match status" value="1"/>
</dbReference>
<dbReference type="Gene3D" id="2.40.50.100">
    <property type="match status" value="1"/>
</dbReference>
<sequence length="494" mass="54421">MACLISGRKRLMNGCPPLAGNRSIPIMGQYQNFHANRRIFGNTFPTLFIFCYFLSLFDIGTFNASKMKTYTESYILMDIKKQKKVSFTLKKMNLIILGLALIAAGVYFSSVMSSQRYQVDKNNIIISTVNFGPMTVEVRGNGILAPKYIRWISSSVDGRVERVLVKPGAVVAEGDVIAEMVNPELTQKTEEIRWELEAAQANLQALKMRHINNLLDAQSKVSKAKHSYDKAKLKYEAEKNLYKRVNGFIPKIDFDRSRLDAEGARQSWDIEKQRLATLKTTQEAEFAASQAMLSGLKKGLARSEYLLDSLMVVANQNGVIQAVNIEVGQRVPVGNNIAKLAQQGDLIAELDIPERQVRDVALGQKVTINTHNTTIDGEVTRIDPAVINGTVQVDVSLTGSLPPEVRPDLSIQGTIEVSSVNQTLFVARPSYAQSNAPGSVFKISQDGLSAVRVPVNFGLGSADNIQIKSGLTAADRIITSNTNAWSHLDQISIN</sequence>
<keyword evidence="3" id="KW-0472">Membrane</keyword>
<evidence type="ECO:0000256" key="2">
    <source>
        <dbReference type="ARBA" id="ARBA00023054"/>
    </source>
</evidence>
<keyword evidence="5" id="KW-1185">Reference proteome</keyword>
<dbReference type="OrthoDB" id="9806939at2"/>
<dbReference type="RefSeq" id="WP_086110540.1">
    <property type="nucleotide sequence ID" value="NZ_CAWNGD010000071.1"/>
</dbReference>
<dbReference type="Gene3D" id="1.10.287.470">
    <property type="entry name" value="Helix hairpin bin"/>
    <property type="match status" value="1"/>
</dbReference>
<dbReference type="GO" id="GO:0030313">
    <property type="term" value="C:cell envelope"/>
    <property type="evidence" value="ECO:0007669"/>
    <property type="project" value="UniProtKB-SubCell"/>
</dbReference>
<evidence type="ECO:0000313" key="5">
    <source>
        <dbReference type="Proteomes" id="UP000194350"/>
    </source>
</evidence>
<accession>A0A1Y2SA15</accession>
<organism evidence="4 5">
    <name type="scientific">Xenorhabdus vietnamensis</name>
    <dbReference type="NCBI Taxonomy" id="351656"/>
    <lineage>
        <taxon>Bacteria</taxon>
        <taxon>Pseudomonadati</taxon>
        <taxon>Pseudomonadota</taxon>
        <taxon>Gammaproteobacteria</taxon>
        <taxon>Enterobacterales</taxon>
        <taxon>Morganellaceae</taxon>
        <taxon>Xenorhabdus</taxon>
    </lineage>
</organism>
<gene>
    <name evidence="4" type="ORF">Xvie_03640</name>
</gene>
<evidence type="ECO:0000313" key="4">
    <source>
        <dbReference type="EMBL" id="OTA14549.1"/>
    </source>
</evidence>
<name>A0A1Y2SA15_9GAMM</name>
<feature type="transmembrane region" description="Helical" evidence="3">
    <location>
        <begin position="92"/>
        <end position="112"/>
    </location>
</feature>
<proteinExistence type="predicted"/>
<dbReference type="PANTHER" id="PTHR32347">
    <property type="entry name" value="EFFLUX SYSTEM COMPONENT YKNX-RELATED"/>
    <property type="match status" value="1"/>
</dbReference>
<keyword evidence="3" id="KW-0812">Transmembrane</keyword>
<evidence type="ECO:0000256" key="1">
    <source>
        <dbReference type="ARBA" id="ARBA00004196"/>
    </source>
</evidence>
<dbReference type="PANTHER" id="PTHR32347:SF23">
    <property type="entry name" value="BLL5650 PROTEIN"/>
    <property type="match status" value="1"/>
</dbReference>
<protein>
    <submittedName>
        <fullName evidence="4">MacA</fullName>
    </submittedName>
</protein>
<keyword evidence="3" id="KW-1133">Transmembrane helix</keyword>
<keyword evidence="2" id="KW-0175">Coiled coil</keyword>
<dbReference type="Gene3D" id="2.40.420.20">
    <property type="match status" value="1"/>
</dbReference>
<comment type="caution">
    <text evidence="4">The sequence shown here is derived from an EMBL/GenBank/DDBJ whole genome shotgun (WGS) entry which is preliminary data.</text>
</comment>
<dbReference type="InterPro" id="IPR050465">
    <property type="entry name" value="UPF0194_transport"/>
</dbReference>
<dbReference type="Proteomes" id="UP000194350">
    <property type="component" value="Unassembled WGS sequence"/>
</dbReference>
<dbReference type="EMBL" id="MUBJ01000028">
    <property type="protein sequence ID" value="OTA14549.1"/>
    <property type="molecule type" value="Genomic_DNA"/>
</dbReference>
<feature type="transmembrane region" description="Helical" evidence="3">
    <location>
        <begin position="39"/>
        <end position="59"/>
    </location>
</feature>
<reference evidence="4 5" key="1">
    <citation type="submission" date="2016-10" db="EMBL/GenBank/DDBJ databases">
        <title>Systematic genetic and metabolomic analysis of Xenorhabdus and Photorhabdus spp., highlights the requirements for a dual symbiotic and pathogenic life style.</title>
        <authorList>
            <person name="Tobias N.J."/>
            <person name="Wolff H."/>
            <person name="Djahanschiri B."/>
            <person name="Pidot S.J."/>
            <person name="Stinear T.P."/>
            <person name="Ebersberger I."/>
            <person name="Bode H.B."/>
        </authorList>
    </citation>
    <scope>NUCLEOTIDE SEQUENCE [LARGE SCALE GENOMIC DNA]</scope>
    <source>
        <strain evidence="4 5">DSM 22392</strain>
    </source>
</reference>
<evidence type="ECO:0000256" key="3">
    <source>
        <dbReference type="SAM" id="Phobius"/>
    </source>
</evidence>
<comment type="subcellular location">
    <subcellularLocation>
        <location evidence="1">Cell envelope</location>
    </subcellularLocation>
</comment>